<gene>
    <name evidence="5" type="ORF">g.16477</name>
</gene>
<keyword evidence="3" id="KW-0560">Oxidoreductase</keyword>
<sequence length="359" mass="39924">MTENIARSHLTVAEILEVLEEEGEVGGNSTIFITNIDLPSTSQIGPLPPKVRKASEEEIETSIDAALEAGYRHIDTAFVYMNEKAIGKALKKWFDSGKIKREDLFIVTKLPNVGMNEKYVGKYLDQSLNDLQLSYVDLYLIHHPVGLAPGEDLLPRDGDGNIKVDLNTDHVAIWKALEKQVDAGRIKAIGVSNFNSSQIDRILKVARIPPANNQVELHVYLQQKELQEWSKKTGVTLCAYAPLGSRNMSNYIKKFGATAESGSGLDPLSDPVVLHIAQTHNKTAAQVLLRHLMQLGIAVIPKSTNPDRIRQNFEVFDFELSETEMDELNGLDKGEEGRKFVGGIFKGIEHHPEYPFGNK</sequence>
<dbReference type="PRINTS" id="PR00069">
    <property type="entry name" value="ALDKETRDTASE"/>
</dbReference>
<protein>
    <recommendedName>
        <fullName evidence="4">NADP-dependent oxidoreductase domain-containing protein</fullName>
    </recommendedName>
</protein>
<organism evidence="5">
    <name type="scientific">Homalodisca liturata</name>
    <dbReference type="NCBI Taxonomy" id="320908"/>
    <lineage>
        <taxon>Eukaryota</taxon>
        <taxon>Metazoa</taxon>
        <taxon>Ecdysozoa</taxon>
        <taxon>Arthropoda</taxon>
        <taxon>Hexapoda</taxon>
        <taxon>Insecta</taxon>
        <taxon>Pterygota</taxon>
        <taxon>Neoptera</taxon>
        <taxon>Paraneoptera</taxon>
        <taxon>Hemiptera</taxon>
        <taxon>Auchenorrhyncha</taxon>
        <taxon>Membracoidea</taxon>
        <taxon>Cicadellidae</taxon>
        <taxon>Cicadellinae</taxon>
        <taxon>Proconiini</taxon>
        <taxon>Homalodisca</taxon>
    </lineage>
</organism>
<dbReference type="FunFam" id="3.20.20.100:FF:000006">
    <property type="entry name" value="Aldo-keto reductase family 1 member A1"/>
    <property type="match status" value="1"/>
</dbReference>
<dbReference type="GO" id="GO:0016491">
    <property type="term" value="F:oxidoreductase activity"/>
    <property type="evidence" value="ECO:0007669"/>
    <property type="project" value="UniProtKB-KW"/>
</dbReference>
<dbReference type="InterPro" id="IPR023210">
    <property type="entry name" value="NADP_OxRdtase_dom"/>
</dbReference>
<dbReference type="InterPro" id="IPR036812">
    <property type="entry name" value="NAD(P)_OxRdtase_dom_sf"/>
</dbReference>
<comment type="similarity">
    <text evidence="1">Belongs to the aldo/keto reductase family.</text>
</comment>
<dbReference type="AlphaFoldDB" id="A0A1B6HY23"/>
<dbReference type="EMBL" id="GECU01028143">
    <property type="protein sequence ID" value="JAS79563.1"/>
    <property type="molecule type" value="Transcribed_RNA"/>
</dbReference>
<evidence type="ECO:0000256" key="3">
    <source>
        <dbReference type="ARBA" id="ARBA00023002"/>
    </source>
</evidence>
<dbReference type="PANTHER" id="PTHR11732">
    <property type="entry name" value="ALDO/KETO REDUCTASE"/>
    <property type="match status" value="1"/>
</dbReference>
<dbReference type="InterPro" id="IPR018170">
    <property type="entry name" value="Aldo/ket_reductase_CS"/>
</dbReference>
<evidence type="ECO:0000256" key="1">
    <source>
        <dbReference type="ARBA" id="ARBA00007905"/>
    </source>
</evidence>
<reference evidence="5" key="1">
    <citation type="submission" date="2015-11" db="EMBL/GenBank/DDBJ databases">
        <title>De novo transcriptome assembly of four potential Pierce s Disease insect vectors from Arizona vineyards.</title>
        <authorList>
            <person name="Tassone E.E."/>
        </authorList>
    </citation>
    <scope>NUCLEOTIDE SEQUENCE</scope>
</reference>
<evidence type="ECO:0000313" key="5">
    <source>
        <dbReference type="EMBL" id="JAS79563.1"/>
    </source>
</evidence>
<dbReference type="PROSITE" id="PS00063">
    <property type="entry name" value="ALDOKETO_REDUCTASE_3"/>
    <property type="match status" value="1"/>
</dbReference>
<keyword evidence="2" id="KW-0521">NADP</keyword>
<name>A0A1B6HY23_9HEMI</name>
<feature type="domain" description="NADP-dependent oxidoreductase" evidence="4">
    <location>
        <begin position="55"/>
        <end position="332"/>
    </location>
</feature>
<dbReference type="InterPro" id="IPR020471">
    <property type="entry name" value="AKR"/>
</dbReference>
<proteinExistence type="inferred from homology"/>
<dbReference type="Gene3D" id="3.20.20.100">
    <property type="entry name" value="NADP-dependent oxidoreductase domain"/>
    <property type="match status" value="1"/>
</dbReference>
<dbReference type="PROSITE" id="PS00798">
    <property type="entry name" value="ALDOKETO_REDUCTASE_1"/>
    <property type="match status" value="1"/>
</dbReference>
<accession>A0A1B6HY23</accession>
<dbReference type="Pfam" id="PF00248">
    <property type="entry name" value="Aldo_ket_red"/>
    <property type="match status" value="1"/>
</dbReference>
<evidence type="ECO:0000259" key="4">
    <source>
        <dbReference type="Pfam" id="PF00248"/>
    </source>
</evidence>
<dbReference type="PROSITE" id="PS00062">
    <property type="entry name" value="ALDOKETO_REDUCTASE_2"/>
    <property type="match status" value="1"/>
</dbReference>
<evidence type="ECO:0000256" key="2">
    <source>
        <dbReference type="ARBA" id="ARBA00022857"/>
    </source>
</evidence>
<dbReference type="SUPFAM" id="SSF51430">
    <property type="entry name" value="NAD(P)-linked oxidoreductase"/>
    <property type="match status" value="1"/>
</dbReference>